<dbReference type="RefSeq" id="WP_125651403.1">
    <property type="nucleotide sequence ID" value="NZ_JBHTOH010000010.1"/>
</dbReference>
<dbReference type="PROSITE" id="PS50977">
    <property type="entry name" value="HTH_TETR_2"/>
    <property type="match status" value="1"/>
</dbReference>
<organism evidence="4 5">
    <name type="scientific">Lapidilactobacillus gannanensis</name>
    <dbReference type="NCBI Taxonomy" id="2486002"/>
    <lineage>
        <taxon>Bacteria</taxon>
        <taxon>Bacillati</taxon>
        <taxon>Bacillota</taxon>
        <taxon>Bacilli</taxon>
        <taxon>Lactobacillales</taxon>
        <taxon>Lactobacillaceae</taxon>
        <taxon>Lapidilactobacillus</taxon>
    </lineage>
</organism>
<evidence type="ECO:0000313" key="4">
    <source>
        <dbReference type="EMBL" id="MFD1410190.1"/>
    </source>
</evidence>
<accession>A0ABW4BJ02</accession>
<evidence type="ECO:0000313" key="5">
    <source>
        <dbReference type="Proteomes" id="UP001597191"/>
    </source>
</evidence>
<feature type="domain" description="HTH tetR-type" evidence="3">
    <location>
        <begin position="8"/>
        <end position="68"/>
    </location>
</feature>
<keyword evidence="5" id="KW-1185">Reference proteome</keyword>
<dbReference type="EMBL" id="JBHTOH010000010">
    <property type="protein sequence ID" value="MFD1410190.1"/>
    <property type="molecule type" value="Genomic_DNA"/>
</dbReference>
<dbReference type="Proteomes" id="UP001597191">
    <property type="component" value="Unassembled WGS sequence"/>
</dbReference>
<dbReference type="InterPro" id="IPR009057">
    <property type="entry name" value="Homeodomain-like_sf"/>
</dbReference>
<reference evidence="5" key="1">
    <citation type="journal article" date="2019" name="Int. J. Syst. Evol. Microbiol.">
        <title>The Global Catalogue of Microorganisms (GCM) 10K type strain sequencing project: providing services to taxonomists for standard genome sequencing and annotation.</title>
        <authorList>
            <consortium name="The Broad Institute Genomics Platform"/>
            <consortium name="The Broad Institute Genome Sequencing Center for Infectious Disease"/>
            <person name="Wu L."/>
            <person name="Ma J."/>
        </authorList>
    </citation>
    <scope>NUCLEOTIDE SEQUENCE [LARGE SCALE GENOMIC DNA]</scope>
    <source>
        <strain evidence="5">CCM 8937</strain>
    </source>
</reference>
<dbReference type="SUPFAM" id="SSF46689">
    <property type="entry name" value="Homeodomain-like"/>
    <property type="match status" value="1"/>
</dbReference>
<proteinExistence type="predicted"/>
<gene>
    <name evidence="4" type="ORF">ACFQ4R_00910</name>
</gene>
<name>A0ABW4BJ02_9LACO</name>
<dbReference type="Gene3D" id="1.10.357.10">
    <property type="entry name" value="Tetracycline Repressor, domain 2"/>
    <property type="match status" value="1"/>
</dbReference>
<dbReference type="InterPro" id="IPR001647">
    <property type="entry name" value="HTH_TetR"/>
</dbReference>
<feature type="DNA-binding region" description="H-T-H motif" evidence="2">
    <location>
        <begin position="31"/>
        <end position="50"/>
    </location>
</feature>
<protein>
    <submittedName>
        <fullName evidence="4">TetR/AcrR family transcriptional regulator</fullName>
    </submittedName>
</protein>
<evidence type="ECO:0000256" key="1">
    <source>
        <dbReference type="ARBA" id="ARBA00023125"/>
    </source>
</evidence>
<sequence length="178" mass="20423">MSPQEIKNEKLTSIYRTLLALLHEQKMSEISISKLCQQAGVSRTYFYREFGNFEIIITKYQERAILNYIHKLPSTQLIGLEPAMIQYFKYVANTASEQRLIVDCGRTMTLITTFEKAFTVLAKTKRLIANEQILKQPYYIALLAGGVVNVSIRWLKTDMQETAAQMGHYIATNMQVVS</sequence>
<comment type="caution">
    <text evidence="4">The sequence shown here is derived from an EMBL/GenBank/DDBJ whole genome shotgun (WGS) entry which is preliminary data.</text>
</comment>
<evidence type="ECO:0000259" key="3">
    <source>
        <dbReference type="PROSITE" id="PS50977"/>
    </source>
</evidence>
<keyword evidence="1 2" id="KW-0238">DNA-binding</keyword>
<evidence type="ECO:0000256" key="2">
    <source>
        <dbReference type="PROSITE-ProRule" id="PRU00335"/>
    </source>
</evidence>